<feature type="binding site" evidence="17">
    <location>
        <begin position="104"/>
        <end position="108"/>
    </location>
    <ligand>
        <name>NAD(+)</name>
        <dbReference type="ChEBI" id="CHEBI:57540"/>
    </ligand>
</feature>
<evidence type="ECO:0000256" key="10">
    <source>
        <dbReference type="ARBA" id="ARBA00022723"/>
    </source>
</evidence>
<dbReference type="GO" id="GO:0009073">
    <property type="term" value="P:aromatic amino acid family biosynthetic process"/>
    <property type="evidence" value="ECO:0007669"/>
    <property type="project" value="UniProtKB-KW"/>
</dbReference>
<dbReference type="EMBL" id="MELI01000021">
    <property type="protein sequence ID" value="OFW35192.1"/>
    <property type="molecule type" value="Genomic_DNA"/>
</dbReference>
<evidence type="ECO:0000259" key="19">
    <source>
        <dbReference type="Pfam" id="PF24621"/>
    </source>
</evidence>
<dbReference type="InterPro" id="IPR016037">
    <property type="entry name" value="DHQ_synth_AroB"/>
</dbReference>
<reference evidence="20 21" key="1">
    <citation type="journal article" date="2016" name="Nat. Commun.">
        <title>Thousands of microbial genomes shed light on interconnected biogeochemical processes in an aquifer system.</title>
        <authorList>
            <person name="Anantharaman K."/>
            <person name="Brown C.T."/>
            <person name="Hug L.A."/>
            <person name="Sharon I."/>
            <person name="Castelle C.J."/>
            <person name="Probst A.J."/>
            <person name="Thomas B.C."/>
            <person name="Singh A."/>
            <person name="Wilkins M.J."/>
            <person name="Karaoz U."/>
            <person name="Brodie E.L."/>
            <person name="Williams K.H."/>
            <person name="Hubbard S.S."/>
            <person name="Banfield J.F."/>
        </authorList>
    </citation>
    <scope>NUCLEOTIDE SEQUENCE [LARGE SCALE GENOMIC DNA]</scope>
</reference>
<keyword evidence="15 17" id="KW-0456">Lyase</keyword>
<dbReference type="GO" id="GO:0046872">
    <property type="term" value="F:metal ion binding"/>
    <property type="evidence" value="ECO:0007669"/>
    <property type="project" value="UniProtKB-KW"/>
</dbReference>
<dbReference type="PANTHER" id="PTHR43622">
    <property type="entry name" value="3-DEHYDROQUINATE SYNTHASE"/>
    <property type="match status" value="1"/>
</dbReference>
<dbReference type="GO" id="GO:0005737">
    <property type="term" value="C:cytoplasm"/>
    <property type="evidence" value="ECO:0007669"/>
    <property type="project" value="UniProtKB-SubCell"/>
</dbReference>
<dbReference type="AlphaFoldDB" id="A0A1F2UQG3"/>
<dbReference type="GO" id="GO:0009423">
    <property type="term" value="P:chorismate biosynthetic process"/>
    <property type="evidence" value="ECO:0007669"/>
    <property type="project" value="UniProtKB-UniRule"/>
</dbReference>
<dbReference type="SUPFAM" id="SSF56796">
    <property type="entry name" value="Dehydroquinate synthase-like"/>
    <property type="match status" value="1"/>
</dbReference>
<keyword evidence="13 17" id="KW-0520">NAD</keyword>
<evidence type="ECO:0000256" key="17">
    <source>
        <dbReference type="HAMAP-Rule" id="MF_00110"/>
    </source>
</evidence>
<evidence type="ECO:0000256" key="16">
    <source>
        <dbReference type="ARBA" id="ARBA00023285"/>
    </source>
</evidence>
<comment type="subcellular location">
    <subcellularLocation>
        <location evidence="3 17">Cytoplasm</location>
    </subcellularLocation>
</comment>
<dbReference type="PIRSF" id="PIRSF001455">
    <property type="entry name" value="DHQ_synth"/>
    <property type="match status" value="1"/>
</dbReference>
<evidence type="ECO:0000256" key="7">
    <source>
        <dbReference type="ARBA" id="ARBA00017684"/>
    </source>
</evidence>
<organism evidence="20 21">
    <name type="scientific">Candidatus Aquicultor primus</name>
    <dbReference type="NCBI Taxonomy" id="1797195"/>
    <lineage>
        <taxon>Bacteria</taxon>
        <taxon>Bacillati</taxon>
        <taxon>Actinomycetota</taxon>
        <taxon>Candidatus Aquicultoria</taxon>
        <taxon>Candidatus Aquicultorales</taxon>
        <taxon>Candidatus Aquicultoraceae</taxon>
        <taxon>Candidatus Aquicultor</taxon>
    </lineage>
</organism>
<dbReference type="EC" id="4.2.3.4" evidence="6 17"/>
<evidence type="ECO:0000256" key="5">
    <source>
        <dbReference type="ARBA" id="ARBA00005412"/>
    </source>
</evidence>
<comment type="function">
    <text evidence="17">Catalyzes the conversion of 3-deoxy-D-arabino-heptulosonate 7-phosphate (DAHP) to dehydroquinate (DHQ).</text>
</comment>
<feature type="binding site" evidence="17">
    <location>
        <position position="246"/>
    </location>
    <ligand>
        <name>Zn(2+)</name>
        <dbReference type="ChEBI" id="CHEBI:29105"/>
    </ligand>
</feature>
<evidence type="ECO:0000313" key="20">
    <source>
        <dbReference type="EMBL" id="OFW35192.1"/>
    </source>
</evidence>
<feature type="binding site" evidence="17">
    <location>
        <position position="183"/>
    </location>
    <ligand>
        <name>Zn(2+)</name>
        <dbReference type="ChEBI" id="CHEBI:29105"/>
    </ligand>
</feature>
<evidence type="ECO:0000256" key="1">
    <source>
        <dbReference type="ARBA" id="ARBA00001393"/>
    </source>
</evidence>
<dbReference type="CDD" id="cd08195">
    <property type="entry name" value="DHQS"/>
    <property type="match status" value="1"/>
</dbReference>
<feature type="binding site" evidence="17">
    <location>
        <begin position="70"/>
        <end position="75"/>
    </location>
    <ligand>
        <name>NAD(+)</name>
        <dbReference type="ChEBI" id="CHEBI:57540"/>
    </ligand>
</feature>
<evidence type="ECO:0000256" key="14">
    <source>
        <dbReference type="ARBA" id="ARBA00023141"/>
    </source>
</evidence>
<feature type="binding site" evidence="17">
    <location>
        <begin position="128"/>
        <end position="129"/>
    </location>
    <ligand>
        <name>NAD(+)</name>
        <dbReference type="ChEBI" id="CHEBI:57540"/>
    </ligand>
</feature>
<dbReference type="FunFam" id="3.40.50.1970:FF:000001">
    <property type="entry name" value="3-dehydroquinate synthase"/>
    <property type="match status" value="1"/>
</dbReference>
<evidence type="ECO:0000256" key="6">
    <source>
        <dbReference type="ARBA" id="ARBA00013031"/>
    </source>
</evidence>
<comment type="catalytic activity">
    <reaction evidence="1 17">
        <text>7-phospho-2-dehydro-3-deoxy-D-arabino-heptonate = 3-dehydroquinate + phosphate</text>
        <dbReference type="Rhea" id="RHEA:21968"/>
        <dbReference type="ChEBI" id="CHEBI:32364"/>
        <dbReference type="ChEBI" id="CHEBI:43474"/>
        <dbReference type="ChEBI" id="CHEBI:58394"/>
        <dbReference type="EC" id="4.2.3.4"/>
    </reaction>
</comment>
<dbReference type="InterPro" id="IPR056179">
    <property type="entry name" value="DHQS_C"/>
</dbReference>
<keyword evidence="16 17" id="KW-0170">Cobalt</keyword>
<dbReference type="Pfam" id="PF24621">
    <property type="entry name" value="DHQS_C"/>
    <property type="match status" value="1"/>
</dbReference>
<dbReference type="Pfam" id="PF01761">
    <property type="entry name" value="DHQ_synthase"/>
    <property type="match status" value="1"/>
</dbReference>
<gene>
    <name evidence="17" type="primary">aroB</name>
    <name evidence="20" type="ORF">A2074_01125</name>
</gene>
<keyword evidence="8 17" id="KW-0963">Cytoplasm</keyword>
<comment type="similarity">
    <text evidence="5 17">Belongs to the sugar phosphate cyclases superfamily. Dehydroquinate synthase family.</text>
</comment>
<evidence type="ECO:0000256" key="2">
    <source>
        <dbReference type="ARBA" id="ARBA00001911"/>
    </source>
</evidence>
<comment type="caution">
    <text evidence="20">The sequence shown here is derived from an EMBL/GenBank/DDBJ whole genome shotgun (WGS) entry which is preliminary data.</text>
</comment>
<sequence>MVDVALGDRSYKIYIGDRVLHGIAETIKEKCGSVRAALITNAKVWDYYGSQVVEALDVEGIGYELILVPDGEQAKSLSVAEKVYGELIEKGFERKDAIIALGGGVVGDLAGFVASTYERGIAYVQVPTTLLAQVDSSVGGKVAVNHPLGKNMIGTFYQPSLVYIDVATLSTLSERDYAGGMAEIIKYAFIKGEPLLSLLQERKDEIQARDVDVLSQIVMMSCSIKAEIVEADERDLGLRAVLNYGHTLGHAIESVSGYQYNHGEAVAIGMVFAAELSERLGLLEKKDVELHRRVIDMYGLPSSMNASSIDEFMKVMERDKKRSMGGHVFVLLDGVGNPVVRRVDDNDLIAALEAFLKEG</sequence>
<proteinExistence type="inferred from homology"/>
<dbReference type="Proteomes" id="UP000178086">
    <property type="component" value="Unassembled WGS sequence"/>
</dbReference>
<dbReference type="Gene3D" id="1.20.1090.10">
    <property type="entry name" value="Dehydroquinate synthase-like - alpha domain"/>
    <property type="match status" value="1"/>
</dbReference>
<feature type="binding site" evidence="17">
    <location>
        <position position="262"/>
    </location>
    <ligand>
        <name>Zn(2+)</name>
        <dbReference type="ChEBI" id="CHEBI:29105"/>
    </ligand>
</feature>
<dbReference type="GO" id="GO:0003856">
    <property type="term" value="F:3-dehydroquinate synthase activity"/>
    <property type="evidence" value="ECO:0007669"/>
    <property type="project" value="UniProtKB-UniRule"/>
</dbReference>
<comment type="pathway">
    <text evidence="4 17">Metabolic intermediate biosynthesis; chorismate biosynthesis; chorismate from D-erythrose 4-phosphate and phosphoenolpyruvate: step 2/7.</text>
</comment>
<dbReference type="PANTHER" id="PTHR43622:SF7">
    <property type="entry name" value="3-DEHYDROQUINATE SYNTHASE, CHLOROPLASTIC"/>
    <property type="match status" value="1"/>
</dbReference>
<dbReference type="InterPro" id="IPR050071">
    <property type="entry name" value="Dehydroquinate_synthase"/>
</dbReference>
<comment type="cofactor">
    <cofactor evidence="17">
        <name>Co(2+)</name>
        <dbReference type="ChEBI" id="CHEBI:48828"/>
    </cofactor>
    <cofactor evidence="17">
        <name>Zn(2+)</name>
        <dbReference type="ChEBI" id="CHEBI:29105"/>
    </cofactor>
    <text evidence="17">Binds 1 divalent metal cation per subunit. Can use either Co(2+) or Zn(2+).</text>
</comment>
<evidence type="ECO:0000313" key="21">
    <source>
        <dbReference type="Proteomes" id="UP000178086"/>
    </source>
</evidence>
<keyword evidence="12 17" id="KW-0862">Zinc</keyword>
<evidence type="ECO:0000256" key="15">
    <source>
        <dbReference type="ARBA" id="ARBA00023239"/>
    </source>
</evidence>
<dbReference type="HAMAP" id="MF_00110">
    <property type="entry name" value="DHQ_synthase"/>
    <property type="match status" value="1"/>
</dbReference>
<dbReference type="InterPro" id="IPR030963">
    <property type="entry name" value="DHQ_synth_fam"/>
</dbReference>
<dbReference type="Gene3D" id="3.40.50.1970">
    <property type="match status" value="1"/>
</dbReference>
<feature type="binding site" evidence="17">
    <location>
        <begin position="168"/>
        <end position="171"/>
    </location>
    <ligand>
        <name>NAD(+)</name>
        <dbReference type="ChEBI" id="CHEBI:57540"/>
    </ligand>
</feature>
<evidence type="ECO:0000256" key="3">
    <source>
        <dbReference type="ARBA" id="ARBA00004496"/>
    </source>
</evidence>
<evidence type="ECO:0000259" key="18">
    <source>
        <dbReference type="Pfam" id="PF01761"/>
    </source>
</evidence>
<keyword evidence="9 17" id="KW-0028">Amino-acid biosynthesis</keyword>
<evidence type="ECO:0000256" key="4">
    <source>
        <dbReference type="ARBA" id="ARBA00004661"/>
    </source>
</evidence>
<feature type="domain" description="3-dehydroquinate synthase N-terminal" evidence="18">
    <location>
        <begin position="66"/>
        <end position="177"/>
    </location>
</feature>
<feature type="binding site" evidence="17">
    <location>
        <position position="150"/>
    </location>
    <ligand>
        <name>NAD(+)</name>
        <dbReference type="ChEBI" id="CHEBI:57540"/>
    </ligand>
</feature>
<keyword evidence="14 17" id="KW-0057">Aromatic amino acid biosynthesis</keyword>
<evidence type="ECO:0000256" key="8">
    <source>
        <dbReference type="ARBA" id="ARBA00022490"/>
    </source>
</evidence>
<keyword evidence="11 17" id="KW-0547">Nucleotide-binding</keyword>
<evidence type="ECO:0000256" key="9">
    <source>
        <dbReference type="ARBA" id="ARBA00022605"/>
    </source>
</evidence>
<name>A0A1F2UQG3_9ACTN</name>
<feature type="domain" description="3-dehydroquinate synthase C-terminal" evidence="19">
    <location>
        <begin position="180"/>
        <end position="321"/>
    </location>
</feature>
<dbReference type="UniPathway" id="UPA00053">
    <property type="reaction ID" value="UER00085"/>
</dbReference>
<protein>
    <recommendedName>
        <fullName evidence="7 17">3-dehydroquinate synthase</fullName>
        <shortName evidence="17">DHQS</shortName>
        <ecNumber evidence="6 17">4.2.3.4</ecNumber>
    </recommendedName>
</protein>
<dbReference type="GO" id="GO:0000166">
    <property type="term" value="F:nucleotide binding"/>
    <property type="evidence" value="ECO:0007669"/>
    <property type="project" value="UniProtKB-KW"/>
</dbReference>
<dbReference type="NCBIfam" id="TIGR01357">
    <property type="entry name" value="aroB"/>
    <property type="match status" value="1"/>
</dbReference>
<feature type="binding site" evidence="17">
    <location>
        <position position="141"/>
    </location>
    <ligand>
        <name>NAD(+)</name>
        <dbReference type="ChEBI" id="CHEBI:57540"/>
    </ligand>
</feature>
<dbReference type="InterPro" id="IPR030960">
    <property type="entry name" value="DHQS/DOIS_N"/>
</dbReference>
<evidence type="ECO:0000256" key="12">
    <source>
        <dbReference type="ARBA" id="ARBA00022833"/>
    </source>
</evidence>
<evidence type="ECO:0000256" key="11">
    <source>
        <dbReference type="ARBA" id="ARBA00022741"/>
    </source>
</evidence>
<comment type="cofactor">
    <cofactor evidence="2 17">
        <name>NAD(+)</name>
        <dbReference type="ChEBI" id="CHEBI:57540"/>
    </cofactor>
</comment>
<accession>A0A1F2UQG3</accession>
<evidence type="ECO:0000256" key="13">
    <source>
        <dbReference type="ARBA" id="ARBA00023027"/>
    </source>
</evidence>
<keyword evidence="10 17" id="KW-0479">Metal-binding</keyword>
<dbReference type="GO" id="GO:0008652">
    <property type="term" value="P:amino acid biosynthetic process"/>
    <property type="evidence" value="ECO:0007669"/>
    <property type="project" value="UniProtKB-KW"/>
</dbReference>